<dbReference type="EMBL" id="JBHUHZ010000006">
    <property type="protein sequence ID" value="MFD2164580.1"/>
    <property type="molecule type" value="Genomic_DNA"/>
</dbReference>
<organism evidence="2 3">
    <name type="scientific">Paradesertivirga mongoliensis</name>
    <dbReference type="NCBI Taxonomy" id="2100740"/>
    <lineage>
        <taxon>Bacteria</taxon>
        <taxon>Pseudomonadati</taxon>
        <taxon>Bacteroidota</taxon>
        <taxon>Sphingobacteriia</taxon>
        <taxon>Sphingobacteriales</taxon>
        <taxon>Sphingobacteriaceae</taxon>
        <taxon>Paradesertivirga</taxon>
    </lineage>
</organism>
<dbReference type="EC" id="4.2.2.2" evidence="2"/>
<keyword evidence="2" id="KW-0456">Lyase</keyword>
<dbReference type="InterPro" id="IPR012669">
    <property type="entry name" value="Pectate_lyase"/>
</dbReference>
<proteinExistence type="predicted"/>
<evidence type="ECO:0000313" key="2">
    <source>
        <dbReference type="EMBL" id="MFD2164580.1"/>
    </source>
</evidence>
<dbReference type="Pfam" id="PF09492">
    <property type="entry name" value="Pec_lyase"/>
    <property type="match status" value="1"/>
</dbReference>
<keyword evidence="1" id="KW-0732">Signal</keyword>
<dbReference type="SUPFAM" id="SSF81853">
    <property type="entry name" value="Family 10 polysaccharide lyase"/>
    <property type="match status" value="1"/>
</dbReference>
<comment type="caution">
    <text evidence="2">The sequence shown here is derived from an EMBL/GenBank/DDBJ whole genome shotgun (WGS) entry which is preliminary data.</text>
</comment>
<name>A0ABW4ZRN2_9SPHI</name>
<protein>
    <submittedName>
        <fullName evidence="2">Pectate lyase</fullName>
        <ecNumber evidence="2">4.2.2.2</ecNumber>
    </submittedName>
</protein>
<dbReference type="GO" id="GO:0030570">
    <property type="term" value="F:pectate lyase activity"/>
    <property type="evidence" value="ECO:0007669"/>
    <property type="project" value="UniProtKB-EC"/>
</dbReference>
<accession>A0ABW4ZRN2</accession>
<keyword evidence="3" id="KW-1185">Reference proteome</keyword>
<gene>
    <name evidence="2" type="primary">pelA</name>
    <name evidence="2" type="ORF">ACFSJU_19395</name>
</gene>
<sequence length="397" mass="45357">MNCKNLITAKATFFLLALGCALHSQPARAQKTDTAYQYTQVDPGPFADNANHWYGIADKGNVINARPGRPKYKPTEMVNIADNILLFQHVNGGWPKNYDVFAILTSDQKDSVLAARNKLHTTFDNGSTYNQIVVLANVYTVTKDEKYKSAALKGFDFILNSQYKNGGWPQYYPLENNYSRHITFNDGNFTGIMTLLRDVYISKPAYGFLTPDYRKRLKAAYEKGLDCIVETQINDAGKPTAWCQQHDEITLQPAWARKFEPPSICNKESADLVLFLMEIDHPEKEIINAIHNAVRWFKESAIKNTVVKTIQATPQASPYRVSRTDRVVVTDSAARPIWTRFYELKTHKPLFCNRDGKVVYSLAEVDRERRDGYAWYTYSPQQVLNKYPEWLKKHSGG</sequence>
<dbReference type="RefSeq" id="WP_255901586.1">
    <property type="nucleotide sequence ID" value="NZ_JAFMZO010000002.1"/>
</dbReference>
<feature type="chain" id="PRO_5045261654" evidence="1">
    <location>
        <begin position="30"/>
        <end position="397"/>
    </location>
</feature>
<dbReference type="NCBIfam" id="TIGR02474">
    <property type="entry name" value="pec_lyase"/>
    <property type="match status" value="1"/>
</dbReference>
<dbReference type="Gene3D" id="1.50.10.20">
    <property type="match status" value="1"/>
</dbReference>
<reference evidence="3" key="1">
    <citation type="journal article" date="2019" name="Int. J. Syst. Evol. Microbiol.">
        <title>The Global Catalogue of Microorganisms (GCM) 10K type strain sequencing project: providing services to taxonomists for standard genome sequencing and annotation.</title>
        <authorList>
            <consortium name="The Broad Institute Genomics Platform"/>
            <consortium name="The Broad Institute Genome Sequencing Center for Infectious Disease"/>
            <person name="Wu L."/>
            <person name="Ma J."/>
        </authorList>
    </citation>
    <scope>NUCLEOTIDE SEQUENCE [LARGE SCALE GENOMIC DNA]</scope>
    <source>
        <strain evidence="3">KCTC 42217</strain>
    </source>
</reference>
<dbReference type="Proteomes" id="UP001597387">
    <property type="component" value="Unassembled WGS sequence"/>
</dbReference>
<evidence type="ECO:0000313" key="3">
    <source>
        <dbReference type="Proteomes" id="UP001597387"/>
    </source>
</evidence>
<feature type="signal peptide" evidence="1">
    <location>
        <begin position="1"/>
        <end position="29"/>
    </location>
</feature>
<evidence type="ECO:0000256" key="1">
    <source>
        <dbReference type="SAM" id="SignalP"/>
    </source>
</evidence>